<sequence>MSDRLGLGGTTNRPGDRFPVISDRPVSVPAWAMADQPPLPCF</sequence>
<feature type="region of interest" description="Disordered" evidence="1">
    <location>
        <begin position="1"/>
        <end position="21"/>
    </location>
</feature>
<dbReference type="RefSeq" id="WP_393009680.1">
    <property type="nucleotide sequence ID" value="NZ_JAZAQF010000001.1"/>
</dbReference>
<comment type="caution">
    <text evidence="2">The sequence shown here is derived from an EMBL/GenBank/DDBJ whole genome shotgun (WGS) entry which is preliminary data.</text>
</comment>
<evidence type="ECO:0000313" key="3">
    <source>
        <dbReference type="Proteomes" id="UP001604335"/>
    </source>
</evidence>
<gene>
    <name evidence="2" type="ORF">VPK24_00275</name>
</gene>
<dbReference type="EMBL" id="JAZAQF010000001">
    <property type="protein sequence ID" value="MFG3816055.1"/>
    <property type="molecule type" value="Genomic_DNA"/>
</dbReference>
<name>A0ABW7C489_9CYAN</name>
<proteinExistence type="predicted"/>
<dbReference type="Proteomes" id="UP001604335">
    <property type="component" value="Unassembled WGS sequence"/>
</dbReference>
<accession>A0ABW7C489</accession>
<evidence type="ECO:0000313" key="2">
    <source>
        <dbReference type="EMBL" id="MFG3816055.1"/>
    </source>
</evidence>
<evidence type="ECO:0000256" key="1">
    <source>
        <dbReference type="SAM" id="MobiDB-lite"/>
    </source>
</evidence>
<organism evidence="2 3">
    <name type="scientific">Limnothrix redekei LRLZ20PSL1</name>
    <dbReference type="NCBI Taxonomy" id="3112953"/>
    <lineage>
        <taxon>Bacteria</taxon>
        <taxon>Bacillati</taxon>
        <taxon>Cyanobacteriota</taxon>
        <taxon>Cyanophyceae</taxon>
        <taxon>Pseudanabaenales</taxon>
        <taxon>Pseudanabaenaceae</taxon>
        <taxon>Limnothrix</taxon>
    </lineage>
</organism>
<keyword evidence="3" id="KW-1185">Reference proteome</keyword>
<reference evidence="3" key="1">
    <citation type="journal article" date="2024" name="Algal Res.">
        <title>Biochemical, toxicological and genomic investigation of a high-biomass producing Limnothrix strain isolated from Italian shallow drinking water reservoir.</title>
        <authorList>
            <person name="Simonazzi M."/>
            <person name="Shishido T.K."/>
            <person name="Delbaje E."/>
            <person name="Wahlsten M."/>
            <person name="Fewer D.P."/>
            <person name="Sivonen K."/>
            <person name="Pezzolesi L."/>
            <person name="Pistocchi R."/>
        </authorList>
    </citation>
    <scope>NUCLEOTIDE SEQUENCE [LARGE SCALE GENOMIC DNA]</scope>
    <source>
        <strain evidence="3">LRLZ20PSL1</strain>
    </source>
</reference>
<protein>
    <submittedName>
        <fullName evidence="2">Uncharacterized protein</fullName>
    </submittedName>
</protein>